<dbReference type="PANTHER" id="PTHR43738">
    <property type="entry name" value="ABC TRANSPORTER, MEMBRANE PROTEIN"/>
    <property type="match status" value="1"/>
</dbReference>
<name>A0A6M4IVV7_9BACT</name>
<dbReference type="PANTHER" id="PTHR43738:SF1">
    <property type="entry name" value="HEMIN TRANSPORT SYSTEM PERMEASE PROTEIN HRTB-RELATED"/>
    <property type="match status" value="1"/>
</dbReference>
<evidence type="ECO:0000313" key="10">
    <source>
        <dbReference type="EMBL" id="QJR37859.1"/>
    </source>
</evidence>
<keyword evidence="4 7" id="KW-0812">Transmembrane</keyword>
<dbReference type="GO" id="GO:0005886">
    <property type="term" value="C:plasma membrane"/>
    <property type="evidence" value="ECO:0007669"/>
    <property type="project" value="UniProtKB-SubCell"/>
</dbReference>
<feature type="transmembrane region" description="Helical" evidence="7">
    <location>
        <begin position="398"/>
        <end position="418"/>
    </location>
</feature>
<dbReference type="InterPro" id="IPR025857">
    <property type="entry name" value="MacB_PCD"/>
</dbReference>
<comment type="subcellular location">
    <subcellularLocation>
        <location evidence="1">Cell membrane</location>
        <topology evidence="1">Multi-pass membrane protein</topology>
    </subcellularLocation>
</comment>
<dbReference type="InterPro" id="IPR003838">
    <property type="entry name" value="ABC3_permease_C"/>
</dbReference>
<evidence type="ECO:0000259" key="9">
    <source>
        <dbReference type="Pfam" id="PF12704"/>
    </source>
</evidence>
<sequence length="432" mass="46175">MSPTRDDVRGTGLDSLHLSRYRHEAFMGFTMHPLRVTPAAVGLTSHRASPPRVWRRSAELGELAWRMLFDAPVKSLGTLIGVIVSVFLMAQQLSLLTGILGRVTSFIDNTGVDIWVVSPATESTDATGSLPASKVAAVAGTAGVAWAAPIVQGLGRVTRPDGVQENVKVLGVEAPRYAGLPRTLAGGTTIAALRGSGRILLNWVDRPTFADARVGDRIEINGRASVVSGFFASVNPHNPFYYVFANLDDARSLTSFPLDRVTYVAVGLAPGAHADEVKNRLQARVPEVLVRTRDEMREMEKRFFLVRTPVGVLFGLGTAVAALIGAAIVAVTLYSTAVDRSRDYGTLKAIGARRAEIVQLLLMQAWLFCAAGYLIGMGAFFAMRATFTELAMAASPHLVFGVGIGAFVACTLASLVAVRRVLSVDPAIVFRG</sequence>
<reference evidence="10 11" key="1">
    <citation type="submission" date="2020-05" db="EMBL/GenBank/DDBJ databases">
        <title>Complete genome sequence of Gemmatimonas greenlandica TET16.</title>
        <authorList>
            <person name="Zeng Y."/>
        </authorList>
    </citation>
    <scope>NUCLEOTIDE SEQUENCE [LARGE SCALE GENOMIC DNA]</scope>
    <source>
        <strain evidence="10 11">TET16</strain>
    </source>
</reference>
<keyword evidence="6 7" id="KW-0472">Membrane</keyword>
<evidence type="ECO:0000256" key="6">
    <source>
        <dbReference type="ARBA" id="ARBA00023136"/>
    </source>
</evidence>
<evidence type="ECO:0000256" key="3">
    <source>
        <dbReference type="ARBA" id="ARBA00022475"/>
    </source>
</evidence>
<feature type="domain" description="MacB-like periplasmic core" evidence="9">
    <location>
        <begin position="75"/>
        <end position="283"/>
    </location>
</feature>
<protein>
    <submittedName>
        <fullName evidence="10">FtsX-like permease family protein</fullName>
    </submittedName>
</protein>
<accession>A0A6M4IVV7</accession>
<organism evidence="10 11">
    <name type="scientific">Gemmatimonas groenlandica</name>
    <dbReference type="NCBI Taxonomy" id="2732249"/>
    <lineage>
        <taxon>Bacteria</taxon>
        <taxon>Pseudomonadati</taxon>
        <taxon>Gemmatimonadota</taxon>
        <taxon>Gemmatimonadia</taxon>
        <taxon>Gemmatimonadales</taxon>
        <taxon>Gemmatimonadaceae</taxon>
        <taxon>Gemmatimonas</taxon>
    </lineage>
</organism>
<feature type="transmembrane region" description="Helical" evidence="7">
    <location>
        <begin position="312"/>
        <end position="336"/>
    </location>
</feature>
<dbReference type="Pfam" id="PF02687">
    <property type="entry name" value="FtsX"/>
    <property type="match status" value="1"/>
</dbReference>
<dbReference type="InterPro" id="IPR051125">
    <property type="entry name" value="ABC-4/HrtB_transporter"/>
</dbReference>
<evidence type="ECO:0000256" key="7">
    <source>
        <dbReference type="SAM" id="Phobius"/>
    </source>
</evidence>
<feature type="domain" description="ABC3 transporter permease C-terminal" evidence="8">
    <location>
        <begin position="319"/>
        <end position="426"/>
    </location>
</feature>
<proteinExistence type="predicted"/>
<keyword evidence="11" id="KW-1185">Reference proteome</keyword>
<evidence type="ECO:0000256" key="2">
    <source>
        <dbReference type="ARBA" id="ARBA00022448"/>
    </source>
</evidence>
<dbReference type="RefSeq" id="WP_171227295.1">
    <property type="nucleotide sequence ID" value="NZ_CP053085.1"/>
</dbReference>
<dbReference type="EMBL" id="CP053085">
    <property type="protein sequence ID" value="QJR37859.1"/>
    <property type="molecule type" value="Genomic_DNA"/>
</dbReference>
<dbReference type="AlphaFoldDB" id="A0A6M4IVV7"/>
<feature type="transmembrane region" description="Helical" evidence="7">
    <location>
        <begin position="357"/>
        <end position="383"/>
    </location>
</feature>
<evidence type="ECO:0000256" key="5">
    <source>
        <dbReference type="ARBA" id="ARBA00022989"/>
    </source>
</evidence>
<dbReference type="Pfam" id="PF12704">
    <property type="entry name" value="MacB_PCD"/>
    <property type="match status" value="1"/>
</dbReference>
<keyword evidence="3" id="KW-1003">Cell membrane</keyword>
<evidence type="ECO:0000256" key="1">
    <source>
        <dbReference type="ARBA" id="ARBA00004651"/>
    </source>
</evidence>
<evidence type="ECO:0000313" key="11">
    <source>
        <dbReference type="Proteomes" id="UP000500938"/>
    </source>
</evidence>
<dbReference type="KEGG" id="ggr:HKW67_21195"/>
<evidence type="ECO:0000256" key="4">
    <source>
        <dbReference type="ARBA" id="ARBA00022692"/>
    </source>
</evidence>
<keyword evidence="5 7" id="KW-1133">Transmembrane helix</keyword>
<dbReference type="Proteomes" id="UP000500938">
    <property type="component" value="Chromosome"/>
</dbReference>
<evidence type="ECO:0000259" key="8">
    <source>
        <dbReference type="Pfam" id="PF02687"/>
    </source>
</evidence>
<keyword evidence="2" id="KW-0813">Transport</keyword>
<gene>
    <name evidence="10" type="ORF">HKW67_21195</name>
</gene>